<evidence type="ECO:0000256" key="1">
    <source>
        <dbReference type="ARBA" id="ARBA00008791"/>
    </source>
</evidence>
<gene>
    <name evidence="3" type="ORF">E1284_10690</name>
</gene>
<dbReference type="PANTHER" id="PTHR46553:SF3">
    <property type="entry name" value="ADENINE NUCLEOTIDE ALPHA HYDROLASES-LIKE SUPERFAMILY PROTEIN"/>
    <property type="match status" value="1"/>
</dbReference>
<organism evidence="3 4">
    <name type="scientific">Actinomadura bangladeshensis</name>
    <dbReference type="NCBI Taxonomy" id="453573"/>
    <lineage>
        <taxon>Bacteria</taxon>
        <taxon>Bacillati</taxon>
        <taxon>Actinomycetota</taxon>
        <taxon>Actinomycetes</taxon>
        <taxon>Streptosporangiales</taxon>
        <taxon>Thermomonosporaceae</taxon>
        <taxon>Actinomadura</taxon>
    </lineage>
</organism>
<proteinExistence type="inferred from homology"/>
<dbReference type="InterPro" id="IPR006015">
    <property type="entry name" value="Universal_stress_UspA"/>
</dbReference>
<evidence type="ECO:0000313" key="4">
    <source>
        <dbReference type="Proteomes" id="UP000295431"/>
    </source>
</evidence>
<feature type="domain" description="UspA" evidence="2">
    <location>
        <begin position="154"/>
        <end position="285"/>
    </location>
</feature>
<comment type="similarity">
    <text evidence="1">Belongs to the universal stress protein A family.</text>
</comment>
<sequence>MKWGIPLSAPIVAGTDGSDGSARALDWAAAEATLRERPLKIVHTVGGRPYEKAPVARDEAAASMARAGRMLLGAAVEHVQERWPGLATTTTLASGEPWRALSAQSEEAFELVLGSRGQGGFAGLALGSTSLRMAERSTIPVVIVREGAFDDGDILVGVDPVRDVGAILDYAFDAAESHHARLRVVHAWQTLATFIAAGYADAEQIEAELRKEVMAACRPLRRRHREVDVVVDIVLEHPVAALSKASRTARLLVVGAHDWRWSSPQLGSVSHGVLHHAQCPVAIVPAC</sequence>
<dbReference type="Pfam" id="PF00582">
    <property type="entry name" value="Usp"/>
    <property type="match status" value="2"/>
</dbReference>
<evidence type="ECO:0000313" key="3">
    <source>
        <dbReference type="EMBL" id="TDC17009.1"/>
    </source>
</evidence>
<dbReference type="PANTHER" id="PTHR46553">
    <property type="entry name" value="ADENINE NUCLEOTIDE ALPHA HYDROLASES-LIKE SUPERFAMILY PROTEIN"/>
    <property type="match status" value="1"/>
</dbReference>
<dbReference type="InterPro" id="IPR014729">
    <property type="entry name" value="Rossmann-like_a/b/a_fold"/>
</dbReference>
<dbReference type="AlphaFoldDB" id="A0A4R4P507"/>
<dbReference type="PRINTS" id="PR01438">
    <property type="entry name" value="UNVRSLSTRESS"/>
</dbReference>
<accession>A0A4R4P507</accession>
<dbReference type="Gene3D" id="3.40.50.620">
    <property type="entry name" value="HUPs"/>
    <property type="match status" value="2"/>
</dbReference>
<protein>
    <submittedName>
        <fullName evidence="3">Universal stress protein</fullName>
    </submittedName>
</protein>
<dbReference type="EMBL" id="SMJW01000040">
    <property type="protein sequence ID" value="TDC17009.1"/>
    <property type="molecule type" value="Genomic_DNA"/>
</dbReference>
<comment type="caution">
    <text evidence="3">The sequence shown here is derived from an EMBL/GenBank/DDBJ whole genome shotgun (WGS) entry which is preliminary data.</text>
</comment>
<reference evidence="3 4" key="1">
    <citation type="submission" date="2019-03" db="EMBL/GenBank/DDBJ databases">
        <title>Draft genome sequences of novel Actinobacteria.</title>
        <authorList>
            <person name="Sahin N."/>
            <person name="Ay H."/>
            <person name="Saygin H."/>
        </authorList>
    </citation>
    <scope>NUCLEOTIDE SEQUENCE [LARGE SCALE GENOMIC DNA]</scope>
    <source>
        <strain evidence="3 4">DSM 45347</strain>
    </source>
</reference>
<feature type="domain" description="UspA" evidence="2">
    <location>
        <begin position="10"/>
        <end position="145"/>
    </location>
</feature>
<dbReference type="SUPFAM" id="SSF52402">
    <property type="entry name" value="Adenine nucleotide alpha hydrolases-like"/>
    <property type="match status" value="2"/>
</dbReference>
<dbReference type="OrthoDB" id="9816117at2"/>
<dbReference type="Proteomes" id="UP000295431">
    <property type="component" value="Unassembled WGS sequence"/>
</dbReference>
<dbReference type="InterPro" id="IPR006016">
    <property type="entry name" value="UspA"/>
</dbReference>
<name>A0A4R4P507_9ACTN</name>
<keyword evidence="4" id="KW-1185">Reference proteome</keyword>
<evidence type="ECO:0000259" key="2">
    <source>
        <dbReference type="Pfam" id="PF00582"/>
    </source>
</evidence>